<feature type="domain" description="tRNA/rRNA methyltransferase SpoU type" evidence="5">
    <location>
        <begin position="6"/>
        <end position="143"/>
    </location>
</feature>
<dbReference type="Gene3D" id="3.40.1280.10">
    <property type="match status" value="1"/>
</dbReference>
<protein>
    <submittedName>
        <fullName evidence="6">RNA methyltransferase, TrmH family</fullName>
    </submittedName>
</protein>
<keyword evidence="4" id="KW-0949">S-adenosyl-L-methionine</keyword>
<evidence type="ECO:0000313" key="6">
    <source>
        <dbReference type="EMBL" id="VAW67626.1"/>
    </source>
</evidence>
<name>A0A3B0YH05_9ZZZZ</name>
<dbReference type="GO" id="GO:0005829">
    <property type="term" value="C:cytosol"/>
    <property type="evidence" value="ECO:0007669"/>
    <property type="project" value="TreeGrafter"/>
</dbReference>
<evidence type="ECO:0000256" key="1">
    <source>
        <dbReference type="ARBA" id="ARBA00007228"/>
    </source>
</evidence>
<evidence type="ECO:0000256" key="3">
    <source>
        <dbReference type="ARBA" id="ARBA00022679"/>
    </source>
</evidence>
<comment type="similarity">
    <text evidence="1">Belongs to the class IV-like SAM-binding methyltransferase superfamily. RNA methyltransferase TrmH family.</text>
</comment>
<gene>
    <name evidence="6" type="ORF">MNBD_GAMMA08-3035</name>
</gene>
<dbReference type="Pfam" id="PF00588">
    <property type="entry name" value="SpoU_methylase"/>
    <property type="match status" value="1"/>
</dbReference>
<dbReference type="SUPFAM" id="SSF75217">
    <property type="entry name" value="alpha/beta knot"/>
    <property type="match status" value="1"/>
</dbReference>
<sequence length="172" mass="19056">MSKNKINIGLSNPKSPENVDAIMRLAGNFSVGSVNYSGSRYPRALALNPDIPNISRQISESVTLNNVPCLIQSAQKNCKIVCVEFAENAIALPEFQHPENAYYIFGPEDGSVTQEILNCCAQVIYVPTQGCMNLSQTVSVVLYDRLAKSFQAIDDNEMIRKNKDKNNNLKVR</sequence>
<dbReference type="PANTHER" id="PTHR42786:SF6">
    <property type="entry name" value="TRNA_RRNA METHYLTRANSFERASE SPOU TYPE DOMAIN-CONTAINING PROTEIN"/>
    <property type="match status" value="1"/>
</dbReference>
<accession>A0A3B0YH05</accession>
<dbReference type="AlphaFoldDB" id="A0A3B0YH05"/>
<reference evidence="6" key="1">
    <citation type="submission" date="2018-06" db="EMBL/GenBank/DDBJ databases">
        <authorList>
            <person name="Zhirakovskaya E."/>
        </authorList>
    </citation>
    <scope>NUCLEOTIDE SEQUENCE</scope>
</reference>
<keyword evidence="2 6" id="KW-0489">Methyltransferase</keyword>
<evidence type="ECO:0000256" key="2">
    <source>
        <dbReference type="ARBA" id="ARBA00022603"/>
    </source>
</evidence>
<dbReference type="InterPro" id="IPR029026">
    <property type="entry name" value="tRNA_m1G_MTases_N"/>
</dbReference>
<dbReference type="InterPro" id="IPR001537">
    <property type="entry name" value="SpoU_MeTrfase"/>
</dbReference>
<dbReference type="PANTHER" id="PTHR42786">
    <property type="entry name" value="TRNA/RRNA METHYLTRANSFERASE"/>
    <property type="match status" value="1"/>
</dbReference>
<proteinExistence type="inferred from homology"/>
<dbReference type="GO" id="GO:0003723">
    <property type="term" value="F:RNA binding"/>
    <property type="evidence" value="ECO:0007669"/>
    <property type="project" value="InterPro"/>
</dbReference>
<dbReference type="InterPro" id="IPR029028">
    <property type="entry name" value="Alpha/beta_knot_MTases"/>
</dbReference>
<dbReference type="EMBL" id="UOFH01000399">
    <property type="protein sequence ID" value="VAW67626.1"/>
    <property type="molecule type" value="Genomic_DNA"/>
</dbReference>
<dbReference type="InterPro" id="IPR004384">
    <property type="entry name" value="RNA_MeTrfase_TrmJ/LasT"/>
</dbReference>
<organism evidence="6">
    <name type="scientific">hydrothermal vent metagenome</name>
    <dbReference type="NCBI Taxonomy" id="652676"/>
    <lineage>
        <taxon>unclassified sequences</taxon>
        <taxon>metagenomes</taxon>
        <taxon>ecological metagenomes</taxon>
    </lineage>
</organism>
<dbReference type="GO" id="GO:0008173">
    <property type="term" value="F:RNA methyltransferase activity"/>
    <property type="evidence" value="ECO:0007669"/>
    <property type="project" value="InterPro"/>
</dbReference>
<dbReference type="GO" id="GO:0002128">
    <property type="term" value="P:tRNA nucleoside ribose methylation"/>
    <property type="evidence" value="ECO:0007669"/>
    <property type="project" value="TreeGrafter"/>
</dbReference>
<evidence type="ECO:0000259" key="5">
    <source>
        <dbReference type="Pfam" id="PF00588"/>
    </source>
</evidence>
<keyword evidence="3 6" id="KW-0808">Transferase</keyword>
<evidence type="ECO:0000256" key="4">
    <source>
        <dbReference type="ARBA" id="ARBA00022691"/>
    </source>
</evidence>